<accession>A0A6V8NMM2</accession>
<evidence type="ECO:0000313" key="1">
    <source>
        <dbReference type="EMBL" id="GFP21548.1"/>
    </source>
</evidence>
<reference evidence="1 2" key="1">
    <citation type="journal article" date="2020" name="Front. Microbiol.">
        <title>Single-cell genomics of novel Actinobacteria with the Wood-Ljungdahl pathway discovered in a serpentinizing system.</title>
        <authorList>
            <person name="Merino N."/>
            <person name="Kawai M."/>
            <person name="Boyd E.S."/>
            <person name="Colman D.R."/>
            <person name="McGlynn S.E."/>
            <person name="Nealson K.H."/>
            <person name="Kurokawa K."/>
            <person name="Hongoh Y."/>
        </authorList>
    </citation>
    <scope>NUCLEOTIDE SEQUENCE [LARGE SCALE GENOMIC DNA]</scope>
    <source>
        <strain evidence="1 2">S06</strain>
    </source>
</reference>
<evidence type="ECO:0000313" key="2">
    <source>
        <dbReference type="Proteomes" id="UP000580051"/>
    </source>
</evidence>
<gene>
    <name evidence="1" type="ORF">HKBW3S06_00775</name>
</gene>
<dbReference type="AlphaFoldDB" id="A0A6V8NMM2"/>
<sequence>MLSVFSLENNIIFMRRGAPRCM</sequence>
<name>A0A6V8NMM2_9ACTN</name>
<protein>
    <submittedName>
        <fullName evidence="1">Uncharacterized protein</fullName>
    </submittedName>
</protein>
<feature type="non-terminal residue" evidence="1">
    <location>
        <position position="22"/>
    </location>
</feature>
<dbReference type="Proteomes" id="UP000580051">
    <property type="component" value="Unassembled WGS sequence"/>
</dbReference>
<organism evidence="1 2">
    <name type="scientific">Candidatus Hakubella thermalkaliphila</name>
    <dbReference type="NCBI Taxonomy" id="2754717"/>
    <lineage>
        <taxon>Bacteria</taxon>
        <taxon>Bacillati</taxon>
        <taxon>Actinomycetota</taxon>
        <taxon>Actinomycetota incertae sedis</taxon>
        <taxon>Candidatus Hakubellales</taxon>
        <taxon>Candidatus Hakubellaceae</taxon>
        <taxon>Candidatus Hakubella</taxon>
    </lineage>
</organism>
<proteinExistence type="predicted"/>
<comment type="caution">
    <text evidence="1">The sequence shown here is derived from an EMBL/GenBank/DDBJ whole genome shotgun (WGS) entry which is preliminary data.</text>
</comment>
<dbReference type="EMBL" id="BLRV01000060">
    <property type="protein sequence ID" value="GFP21548.1"/>
    <property type="molecule type" value="Genomic_DNA"/>
</dbReference>